<keyword evidence="3" id="KW-0808">Transferase</keyword>
<dbReference type="GO" id="GO:0004714">
    <property type="term" value="F:transmembrane receptor protein tyrosine kinase activity"/>
    <property type="evidence" value="ECO:0007669"/>
    <property type="project" value="InterPro"/>
</dbReference>
<accession>A0A7N2LJD9</accession>
<dbReference type="EnsemblPlants" id="QL04p069226:mrna">
    <property type="protein sequence ID" value="QL04p069226:mrna"/>
    <property type="gene ID" value="QL04p069226"/>
</dbReference>
<feature type="chain" id="PRO_5029861638" description="Protein kinase domain-containing protein" evidence="14">
    <location>
        <begin position="28"/>
        <end position="847"/>
    </location>
</feature>
<evidence type="ECO:0000256" key="1">
    <source>
        <dbReference type="ARBA" id="ARBA00004479"/>
    </source>
</evidence>
<keyword evidence="8 12" id="KW-0067">ATP-binding</keyword>
<evidence type="ECO:0000256" key="9">
    <source>
        <dbReference type="ARBA" id="ARBA00022989"/>
    </source>
</evidence>
<dbReference type="InterPro" id="IPR008271">
    <property type="entry name" value="Ser/Thr_kinase_AS"/>
</dbReference>
<dbReference type="OMA" id="IACVGCA"/>
<dbReference type="CDD" id="cd14066">
    <property type="entry name" value="STKc_IRAK"/>
    <property type="match status" value="1"/>
</dbReference>
<evidence type="ECO:0000256" key="2">
    <source>
        <dbReference type="ARBA" id="ARBA00022527"/>
    </source>
</evidence>
<dbReference type="SUPFAM" id="SSF56112">
    <property type="entry name" value="Protein kinase-like (PK-like)"/>
    <property type="match status" value="1"/>
</dbReference>
<dbReference type="PANTHER" id="PTHR34590:SF15">
    <property type="entry name" value="PROTEIN KINASE DOMAIN-CONTAINING PROTEIN"/>
    <property type="match status" value="1"/>
</dbReference>
<evidence type="ECO:0000256" key="14">
    <source>
        <dbReference type="SAM" id="SignalP"/>
    </source>
</evidence>
<dbReference type="GO" id="GO:0016020">
    <property type="term" value="C:membrane"/>
    <property type="evidence" value="ECO:0007669"/>
    <property type="project" value="UniProtKB-SubCell"/>
</dbReference>
<dbReference type="FunFam" id="2.60.120.430:FF:000003">
    <property type="entry name" value="FERONIA receptor-like kinase"/>
    <property type="match status" value="1"/>
</dbReference>
<dbReference type="RefSeq" id="XP_030965747.1">
    <property type="nucleotide sequence ID" value="XM_031109887.1"/>
</dbReference>
<dbReference type="FunFam" id="3.30.200.20:FF:000645">
    <property type="entry name" value="Receptor-like protein kinase FERONIA"/>
    <property type="match status" value="1"/>
</dbReference>
<dbReference type="PROSITE" id="PS50011">
    <property type="entry name" value="PROTEIN_KINASE_DOM"/>
    <property type="match status" value="1"/>
</dbReference>
<dbReference type="Pfam" id="PF12819">
    <property type="entry name" value="Malectin_like"/>
    <property type="match status" value="1"/>
</dbReference>
<dbReference type="PROSITE" id="PS00108">
    <property type="entry name" value="PROTEIN_KINASE_ST"/>
    <property type="match status" value="1"/>
</dbReference>
<keyword evidence="2" id="KW-0723">Serine/threonine-protein kinase</keyword>
<evidence type="ECO:0000256" key="4">
    <source>
        <dbReference type="ARBA" id="ARBA00022692"/>
    </source>
</evidence>
<dbReference type="Gramene" id="QL04p069226:mrna">
    <property type="protein sequence ID" value="QL04p069226:mrna"/>
    <property type="gene ID" value="QL04p069226"/>
</dbReference>
<dbReference type="InterPro" id="IPR017441">
    <property type="entry name" value="Protein_kinase_ATP_BS"/>
</dbReference>
<dbReference type="InterPro" id="IPR001245">
    <property type="entry name" value="Ser-Thr/Tyr_kinase_cat_dom"/>
</dbReference>
<keyword evidence="17" id="KW-1185">Reference proteome</keyword>
<dbReference type="OrthoDB" id="1720310at2759"/>
<dbReference type="PANTHER" id="PTHR34590">
    <property type="entry name" value="OS03G0124300 PROTEIN-RELATED"/>
    <property type="match status" value="1"/>
</dbReference>
<proteinExistence type="predicted"/>
<keyword evidence="10 13" id="KW-0472">Membrane</keyword>
<keyword evidence="4 13" id="KW-0812">Transmembrane</keyword>
<dbReference type="InterPro" id="IPR000719">
    <property type="entry name" value="Prot_kinase_dom"/>
</dbReference>
<dbReference type="InParanoid" id="A0A7N2LJD9"/>
<feature type="domain" description="Protein kinase" evidence="15">
    <location>
        <begin position="522"/>
        <end position="794"/>
    </location>
</feature>
<dbReference type="FunFam" id="2.60.120.430:FF:000007">
    <property type="entry name" value="FERONIA receptor-like kinase"/>
    <property type="match status" value="1"/>
</dbReference>
<gene>
    <name evidence="16" type="primary">LOC115986657</name>
</gene>
<keyword evidence="11" id="KW-0325">Glycoprotein</keyword>
<evidence type="ECO:0000256" key="3">
    <source>
        <dbReference type="ARBA" id="ARBA00022679"/>
    </source>
</evidence>
<sequence length="847" mass="95987">MKSHSMLTHFFFIFFLFFFLLHHITVATSTTPYIAVDNITLDCGSFGNSKATDERDWIGDIGSKYGPIEENNKSNSSEAKRQASLESIPYRTARLSYSQFTYVFPVTPGPKFVRLYFYSAAYSGFTKSKDFFTIKAGSFTLLRNFSASVYTDSSHEKYFVKEFCINVEKNKKLNLSFIPSTSGSISYYAFINGIEVVSMPMDLYYTSSSSIIEGKVVYVGQAPQFNIYYSMALEMVYRLNIGGSSIPPMEDTGMFRQWSEGIKDNLLSNGTIPRDPSLKLKYSKIPKYIAPEAVYQSAATMGPNRTRNSMSNLTWGLPVETGFNYLVRLHFCEIESRINVSGTRVFTIYVDYQLAEETADVISWADNSYTPYYKDYVVMIQNKGEDSHTLAIDLHPRTDATFRDAILNGVEVFKLSDPSGNLARLNMVPPAANKPKTKKTMFIAIGSGVGFLVVAALVCFMVLCKLKKTGCYGSYHPLAKWWCWFRPDPYKREFSRRTASSLPGELCRYFRLDEIKTATNNFNEDLIVGVGGFGNVYKGLIEQGNITVAIKRMKQESRQGTREFMTEIEMLSKLRHVHVVSLIGYCNDEGEMILVYEYMANGTLCDHLYDTPNDPLTWKQRLQICIGAARGLHYLHTCTKHPIIHRDVKTTNILLDEKWVSKVSDFGLSKMGLDNTAVSTLVKGTLGYLDPDYARRQQLTVKSDVYSFGVVMFEVLCARKALNQRLEEEERNLASWARKCIERGTISEIIDPYLTNKITPECFKVYVELAKSCVSDQGIERPKMNDVMEKLEFALELQEYAEATKDTNLEVVSFRVATTNGAPWYNSVYHGQVLESTSETELSTIST</sequence>
<keyword evidence="6 12" id="KW-0547">Nucleotide-binding</keyword>
<evidence type="ECO:0000256" key="8">
    <source>
        <dbReference type="ARBA" id="ARBA00022840"/>
    </source>
</evidence>
<evidence type="ECO:0000259" key="15">
    <source>
        <dbReference type="PROSITE" id="PS50011"/>
    </source>
</evidence>
<dbReference type="SMART" id="SM00220">
    <property type="entry name" value="S_TKc"/>
    <property type="match status" value="1"/>
</dbReference>
<dbReference type="Gene3D" id="2.60.120.430">
    <property type="entry name" value="Galactose-binding lectin"/>
    <property type="match status" value="2"/>
</dbReference>
<evidence type="ECO:0000256" key="12">
    <source>
        <dbReference type="PROSITE-ProRule" id="PRU10141"/>
    </source>
</evidence>
<evidence type="ECO:0000313" key="17">
    <source>
        <dbReference type="Proteomes" id="UP000594261"/>
    </source>
</evidence>
<evidence type="ECO:0000313" key="16">
    <source>
        <dbReference type="EnsemblPlants" id="QL04p069226:mrna"/>
    </source>
</evidence>
<dbReference type="InterPro" id="IPR045272">
    <property type="entry name" value="ANXUR1/2-like"/>
</dbReference>
<keyword evidence="7" id="KW-0418">Kinase</keyword>
<reference evidence="16" key="2">
    <citation type="submission" date="2021-01" db="UniProtKB">
        <authorList>
            <consortium name="EnsemblPlants"/>
        </authorList>
    </citation>
    <scope>IDENTIFICATION</scope>
</reference>
<evidence type="ECO:0000256" key="7">
    <source>
        <dbReference type="ARBA" id="ARBA00022777"/>
    </source>
</evidence>
<dbReference type="GO" id="GO:0010038">
    <property type="term" value="P:response to metal ion"/>
    <property type="evidence" value="ECO:0007669"/>
    <property type="project" value="UniProtKB-ARBA"/>
</dbReference>
<dbReference type="Gene3D" id="3.30.200.20">
    <property type="entry name" value="Phosphorylase Kinase, domain 1"/>
    <property type="match status" value="1"/>
</dbReference>
<organism evidence="16 17">
    <name type="scientific">Quercus lobata</name>
    <name type="common">Valley oak</name>
    <dbReference type="NCBI Taxonomy" id="97700"/>
    <lineage>
        <taxon>Eukaryota</taxon>
        <taxon>Viridiplantae</taxon>
        <taxon>Streptophyta</taxon>
        <taxon>Embryophyta</taxon>
        <taxon>Tracheophyta</taxon>
        <taxon>Spermatophyta</taxon>
        <taxon>Magnoliopsida</taxon>
        <taxon>eudicotyledons</taxon>
        <taxon>Gunneridae</taxon>
        <taxon>Pentapetalae</taxon>
        <taxon>rosids</taxon>
        <taxon>fabids</taxon>
        <taxon>Fagales</taxon>
        <taxon>Fagaceae</taxon>
        <taxon>Quercus</taxon>
    </lineage>
</organism>
<dbReference type="Proteomes" id="UP000594261">
    <property type="component" value="Chromosome 4"/>
</dbReference>
<dbReference type="GO" id="GO:0004674">
    <property type="term" value="F:protein serine/threonine kinase activity"/>
    <property type="evidence" value="ECO:0007669"/>
    <property type="project" value="UniProtKB-KW"/>
</dbReference>
<evidence type="ECO:0000256" key="11">
    <source>
        <dbReference type="ARBA" id="ARBA00023180"/>
    </source>
</evidence>
<evidence type="ECO:0000256" key="13">
    <source>
        <dbReference type="SAM" id="Phobius"/>
    </source>
</evidence>
<dbReference type="PROSITE" id="PS00107">
    <property type="entry name" value="PROTEIN_KINASE_ATP"/>
    <property type="match status" value="1"/>
</dbReference>
<keyword evidence="5 14" id="KW-0732">Signal</keyword>
<dbReference type="Pfam" id="PF07714">
    <property type="entry name" value="PK_Tyr_Ser-Thr"/>
    <property type="match status" value="1"/>
</dbReference>
<reference evidence="16 17" key="1">
    <citation type="journal article" date="2016" name="G3 (Bethesda)">
        <title>First Draft Assembly and Annotation of the Genome of a California Endemic Oak Quercus lobata Nee (Fagaceae).</title>
        <authorList>
            <person name="Sork V.L."/>
            <person name="Fitz-Gibbon S.T."/>
            <person name="Puiu D."/>
            <person name="Crepeau M."/>
            <person name="Gugger P.F."/>
            <person name="Sherman R."/>
            <person name="Stevens K."/>
            <person name="Langley C.H."/>
            <person name="Pellegrini M."/>
            <person name="Salzberg S.L."/>
        </authorList>
    </citation>
    <scope>NUCLEOTIDE SEQUENCE [LARGE SCALE GENOMIC DNA]</scope>
    <source>
        <strain evidence="16 17">cv. SW786</strain>
    </source>
</reference>
<feature type="binding site" evidence="12">
    <location>
        <position position="551"/>
    </location>
    <ligand>
        <name>ATP</name>
        <dbReference type="ChEBI" id="CHEBI:30616"/>
    </ligand>
</feature>
<evidence type="ECO:0000256" key="5">
    <source>
        <dbReference type="ARBA" id="ARBA00022729"/>
    </source>
</evidence>
<comment type="subcellular location">
    <subcellularLocation>
        <location evidence="1">Membrane</location>
        <topology evidence="1">Single-pass type I membrane protein</topology>
    </subcellularLocation>
</comment>
<dbReference type="GO" id="GO:0005524">
    <property type="term" value="F:ATP binding"/>
    <property type="evidence" value="ECO:0007669"/>
    <property type="project" value="UniProtKB-UniRule"/>
</dbReference>
<dbReference type="InterPro" id="IPR024788">
    <property type="entry name" value="Malectin-like_Carb-bd_dom"/>
</dbReference>
<dbReference type="EMBL" id="LRBV02000004">
    <property type="status" value="NOT_ANNOTATED_CDS"/>
    <property type="molecule type" value="Genomic_DNA"/>
</dbReference>
<keyword evidence="9 13" id="KW-1133">Transmembrane helix</keyword>
<evidence type="ECO:0000256" key="6">
    <source>
        <dbReference type="ARBA" id="ARBA00022741"/>
    </source>
</evidence>
<dbReference type="AlphaFoldDB" id="A0A7N2LJD9"/>
<name>A0A7N2LJD9_QUELO</name>
<dbReference type="GeneID" id="115986657"/>
<evidence type="ECO:0000256" key="10">
    <source>
        <dbReference type="ARBA" id="ARBA00023136"/>
    </source>
</evidence>
<dbReference type="KEGG" id="qlo:115986657"/>
<protein>
    <recommendedName>
        <fullName evidence="15">Protein kinase domain-containing protein</fullName>
    </recommendedName>
</protein>
<feature type="signal peptide" evidence="14">
    <location>
        <begin position="1"/>
        <end position="27"/>
    </location>
</feature>
<feature type="transmembrane region" description="Helical" evidence="13">
    <location>
        <begin position="441"/>
        <end position="464"/>
    </location>
</feature>
<dbReference type="Gene3D" id="1.10.510.10">
    <property type="entry name" value="Transferase(Phosphotransferase) domain 1"/>
    <property type="match status" value="1"/>
</dbReference>
<dbReference type="InterPro" id="IPR011009">
    <property type="entry name" value="Kinase-like_dom_sf"/>
</dbReference>
<dbReference type="FunFam" id="1.10.510.10:FF:000252">
    <property type="entry name" value="Receptor-like protein kinase FERONIA"/>
    <property type="match status" value="1"/>
</dbReference>